<dbReference type="Proteomes" id="UP000271031">
    <property type="component" value="Unassembled WGS sequence"/>
</dbReference>
<dbReference type="InterPro" id="IPR011663">
    <property type="entry name" value="UTRA"/>
</dbReference>
<dbReference type="InterPro" id="IPR000524">
    <property type="entry name" value="Tscrpt_reg_HTH_GntR"/>
</dbReference>
<keyword evidence="2" id="KW-0238">DNA-binding</keyword>
<dbReference type="GO" id="GO:0003677">
    <property type="term" value="F:DNA binding"/>
    <property type="evidence" value="ECO:0007669"/>
    <property type="project" value="UniProtKB-KW"/>
</dbReference>
<dbReference type="Pfam" id="PF07702">
    <property type="entry name" value="UTRA"/>
    <property type="match status" value="1"/>
</dbReference>
<keyword evidence="3" id="KW-0804">Transcription</keyword>
<dbReference type="PANTHER" id="PTHR44846">
    <property type="entry name" value="MANNOSYL-D-GLYCERATE TRANSPORT/METABOLISM SYSTEM REPRESSOR MNGR-RELATED"/>
    <property type="match status" value="1"/>
</dbReference>
<dbReference type="GO" id="GO:0045892">
    <property type="term" value="P:negative regulation of DNA-templated transcription"/>
    <property type="evidence" value="ECO:0007669"/>
    <property type="project" value="TreeGrafter"/>
</dbReference>
<dbReference type="OrthoDB" id="149756at2"/>
<dbReference type="FunFam" id="1.10.10.10:FF:000079">
    <property type="entry name" value="GntR family transcriptional regulator"/>
    <property type="match status" value="1"/>
</dbReference>
<keyword evidence="1" id="KW-0805">Transcription regulation</keyword>
<dbReference type="AlphaFoldDB" id="A0A3M8D3T1"/>
<protein>
    <submittedName>
        <fullName evidence="5">GntR family transcriptional regulator</fullName>
    </submittedName>
</protein>
<dbReference type="Gene3D" id="3.40.1410.10">
    <property type="entry name" value="Chorismate lyase-like"/>
    <property type="match status" value="1"/>
</dbReference>
<evidence type="ECO:0000313" key="6">
    <source>
        <dbReference type="Proteomes" id="UP000271031"/>
    </source>
</evidence>
<evidence type="ECO:0000259" key="4">
    <source>
        <dbReference type="PROSITE" id="PS50949"/>
    </source>
</evidence>
<dbReference type="PRINTS" id="PR00035">
    <property type="entry name" value="HTHGNTR"/>
</dbReference>
<dbReference type="CDD" id="cd07377">
    <property type="entry name" value="WHTH_GntR"/>
    <property type="match status" value="1"/>
</dbReference>
<evidence type="ECO:0000256" key="3">
    <source>
        <dbReference type="ARBA" id="ARBA00023163"/>
    </source>
</evidence>
<dbReference type="InterPro" id="IPR050679">
    <property type="entry name" value="Bact_HTH_transcr_reg"/>
</dbReference>
<evidence type="ECO:0000256" key="1">
    <source>
        <dbReference type="ARBA" id="ARBA00023015"/>
    </source>
</evidence>
<organism evidence="5 6">
    <name type="scientific">Brevibacillus fluminis</name>
    <dbReference type="NCBI Taxonomy" id="511487"/>
    <lineage>
        <taxon>Bacteria</taxon>
        <taxon>Bacillati</taxon>
        <taxon>Bacillota</taxon>
        <taxon>Bacilli</taxon>
        <taxon>Bacillales</taxon>
        <taxon>Paenibacillaceae</taxon>
        <taxon>Brevibacillus</taxon>
    </lineage>
</organism>
<dbReference type="GO" id="GO:0003700">
    <property type="term" value="F:DNA-binding transcription factor activity"/>
    <property type="evidence" value="ECO:0007669"/>
    <property type="project" value="InterPro"/>
</dbReference>
<dbReference type="InterPro" id="IPR036390">
    <property type="entry name" value="WH_DNA-bd_sf"/>
</dbReference>
<dbReference type="PANTHER" id="PTHR44846:SF1">
    <property type="entry name" value="MANNOSYL-D-GLYCERATE TRANSPORT_METABOLISM SYSTEM REPRESSOR MNGR-RELATED"/>
    <property type="match status" value="1"/>
</dbReference>
<dbReference type="PROSITE" id="PS50949">
    <property type="entry name" value="HTH_GNTR"/>
    <property type="match status" value="1"/>
</dbReference>
<dbReference type="Pfam" id="PF00392">
    <property type="entry name" value="GntR"/>
    <property type="match status" value="1"/>
</dbReference>
<dbReference type="InterPro" id="IPR028978">
    <property type="entry name" value="Chorismate_lyase_/UTRA_dom_sf"/>
</dbReference>
<reference evidence="5 6" key="1">
    <citation type="submission" date="2018-10" db="EMBL/GenBank/DDBJ databases">
        <title>Phylogenomics of Brevibacillus.</title>
        <authorList>
            <person name="Dunlap C."/>
        </authorList>
    </citation>
    <scope>NUCLEOTIDE SEQUENCE [LARGE SCALE GENOMIC DNA]</scope>
    <source>
        <strain evidence="5 6">JCM 15716</strain>
    </source>
</reference>
<evidence type="ECO:0000313" key="5">
    <source>
        <dbReference type="EMBL" id="RNB82359.1"/>
    </source>
</evidence>
<gene>
    <name evidence="5" type="ORF">EDM56_23850</name>
</gene>
<keyword evidence="6" id="KW-1185">Reference proteome</keyword>
<sequence>MLPLSTKPFLLKHFNPASKIPKYLQIREAVRGLIEKGIVLEQETIPPERDLAEWFGVSRMTVRQAVDELVREGLLEKRLGDGTFVKDQKLSGRMHGAGSFSDEIALSGKRTHSKMLGQVVTRPTEQIAKKLEIEEGETSVIRIERIRYVNEYPISHQISYLPFNLCYPILSADLNVSSLYHHLAQSAGMVMKAGKETIQAIVADDVNAELLQIPVGQPCFLLCRTMYAEQVNRPVEYVETMIRGDKFMFVNQIDGKGIE</sequence>
<dbReference type="EMBL" id="RHHQ01000020">
    <property type="protein sequence ID" value="RNB82359.1"/>
    <property type="molecule type" value="Genomic_DNA"/>
</dbReference>
<proteinExistence type="predicted"/>
<dbReference type="InterPro" id="IPR036388">
    <property type="entry name" value="WH-like_DNA-bd_sf"/>
</dbReference>
<dbReference type="SUPFAM" id="SSF64288">
    <property type="entry name" value="Chorismate lyase-like"/>
    <property type="match status" value="1"/>
</dbReference>
<accession>A0A3M8D3T1</accession>
<dbReference type="Gene3D" id="1.10.10.10">
    <property type="entry name" value="Winged helix-like DNA-binding domain superfamily/Winged helix DNA-binding domain"/>
    <property type="match status" value="1"/>
</dbReference>
<dbReference type="SUPFAM" id="SSF46785">
    <property type="entry name" value="Winged helix' DNA-binding domain"/>
    <property type="match status" value="1"/>
</dbReference>
<evidence type="ECO:0000256" key="2">
    <source>
        <dbReference type="ARBA" id="ARBA00023125"/>
    </source>
</evidence>
<name>A0A3M8D3T1_9BACL</name>
<dbReference type="SMART" id="SM00345">
    <property type="entry name" value="HTH_GNTR"/>
    <property type="match status" value="1"/>
</dbReference>
<dbReference type="SMART" id="SM00866">
    <property type="entry name" value="UTRA"/>
    <property type="match status" value="1"/>
</dbReference>
<feature type="domain" description="HTH gntR-type" evidence="4">
    <location>
        <begin position="20"/>
        <end position="88"/>
    </location>
</feature>
<comment type="caution">
    <text evidence="5">The sequence shown here is derived from an EMBL/GenBank/DDBJ whole genome shotgun (WGS) entry which is preliminary data.</text>
</comment>